<evidence type="ECO:0000313" key="1">
    <source>
        <dbReference type="EMBL" id="CAG6701007.1"/>
    </source>
</evidence>
<dbReference type="EMBL" id="HBUF01263725">
    <property type="protein sequence ID" value="CAG6683596.1"/>
    <property type="molecule type" value="Transcribed_RNA"/>
</dbReference>
<protein>
    <submittedName>
        <fullName evidence="1">Uncharacterized protein</fullName>
    </submittedName>
</protein>
<dbReference type="EMBL" id="HBUF01263727">
    <property type="protein sequence ID" value="CAG6683602.1"/>
    <property type="molecule type" value="Transcribed_RNA"/>
</dbReference>
<dbReference type="EMBL" id="HBUF01263726">
    <property type="protein sequence ID" value="CAG6683599.1"/>
    <property type="molecule type" value="Transcribed_RNA"/>
</dbReference>
<name>A0A8D8UE92_9HEMI</name>
<dbReference type="EMBL" id="HBUF01339653">
    <property type="protein sequence ID" value="CAG6701003.1"/>
    <property type="molecule type" value="Transcribed_RNA"/>
</dbReference>
<accession>A0A8D8UE92</accession>
<organism evidence="1">
    <name type="scientific">Cacopsylla melanoneura</name>
    <dbReference type="NCBI Taxonomy" id="428564"/>
    <lineage>
        <taxon>Eukaryota</taxon>
        <taxon>Metazoa</taxon>
        <taxon>Ecdysozoa</taxon>
        <taxon>Arthropoda</taxon>
        <taxon>Hexapoda</taxon>
        <taxon>Insecta</taxon>
        <taxon>Pterygota</taxon>
        <taxon>Neoptera</taxon>
        <taxon>Paraneoptera</taxon>
        <taxon>Hemiptera</taxon>
        <taxon>Sternorrhyncha</taxon>
        <taxon>Psylloidea</taxon>
        <taxon>Psyllidae</taxon>
        <taxon>Psyllinae</taxon>
        <taxon>Cacopsylla</taxon>
    </lineage>
</organism>
<reference evidence="1" key="1">
    <citation type="submission" date="2021-05" db="EMBL/GenBank/DDBJ databases">
        <authorList>
            <person name="Alioto T."/>
            <person name="Alioto T."/>
            <person name="Gomez Garrido J."/>
        </authorList>
    </citation>
    <scope>NUCLEOTIDE SEQUENCE</scope>
</reference>
<sequence>MRHPCCCFNHVDRTLARCLLPVSDSPGADQPSERVVHCQRGAGGRQVRICQRKNMHRHKRSYVGAVQSRAPLPESEGPLHELYLCGRQSGTDLAAGRTLGPELSTIYPGGDRLCPHLTCGCEKDCPPQATNHPRSHHIQTECPRRRVLPSYPSVQDEQLGDACFERYLSRHSRHVQQLQPVSRQNHQLGRDPLCRARCSTGLRVQLRAAGARVSAL</sequence>
<proteinExistence type="predicted"/>
<dbReference type="EMBL" id="HBUF01339655">
    <property type="protein sequence ID" value="CAG6701011.1"/>
    <property type="molecule type" value="Transcribed_RNA"/>
</dbReference>
<dbReference type="AlphaFoldDB" id="A0A8D8UE92"/>
<dbReference type="EMBL" id="HBUF01339654">
    <property type="protein sequence ID" value="CAG6701007.1"/>
    <property type="molecule type" value="Transcribed_RNA"/>
</dbReference>